<dbReference type="EMBL" id="PDEQ01000003">
    <property type="protein sequence ID" value="PEN13986.1"/>
    <property type="molecule type" value="Genomic_DNA"/>
</dbReference>
<proteinExistence type="predicted"/>
<keyword evidence="2" id="KW-1185">Reference proteome</keyword>
<name>A0A2A8CZB8_9BACT</name>
<reference evidence="1 2" key="1">
    <citation type="submission" date="2017-10" db="EMBL/GenBank/DDBJ databases">
        <title>Draft genome of Longibacter Salinarum.</title>
        <authorList>
            <person name="Goh K.M."/>
            <person name="Shamsir M.S."/>
            <person name="Lim S.W."/>
        </authorList>
    </citation>
    <scope>NUCLEOTIDE SEQUENCE [LARGE SCALE GENOMIC DNA]</scope>
    <source>
        <strain evidence="1 2">KCTC 52045</strain>
    </source>
</reference>
<dbReference type="AlphaFoldDB" id="A0A2A8CZB8"/>
<organism evidence="1 2">
    <name type="scientific">Longibacter salinarum</name>
    <dbReference type="NCBI Taxonomy" id="1850348"/>
    <lineage>
        <taxon>Bacteria</taxon>
        <taxon>Pseudomonadati</taxon>
        <taxon>Rhodothermota</taxon>
        <taxon>Rhodothermia</taxon>
        <taxon>Rhodothermales</taxon>
        <taxon>Salisaetaceae</taxon>
        <taxon>Longibacter</taxon>
    </lineage>
</organism>
<evidence type="ECO:0000313" key="2">
    <source>
        <dbReference type="Proteomes" id="UP000220102"/>
    </source>
</evidence>
<gene>
    <name evidence="1" type="ORF">CRI94_08020</name>
</gene>
<evidence type="ECO:0000313" key="1">
    <source>
        <dbReference type="EMBL" id="PEN13986.1"/>
    </source>
</evidence>
<protein>
    <submittedName>
        <fullName evidence="1">Uncharacterized protein</fullName>
    </submittedName>
</protein>
<sequence length="93" mass="10427">MPTAETAFVAARHRFRRIMLCKTARLCAFPHTRSILLNVQRKQHLMDSYVPAPFAPDTTTTQISFWPPTDDDVTGRVEPAGLRIVDVSPPGVH</sequence>
<comment type="caution">
    <text evidence="1">The sequence shown here is derived from an EMBL/GenBank/DDBJ whole genome shotgun (WGS) entry which is preliminary data.</text>
</comment>
<dbReference type="Proteomes" id="UP000220102">
    <property type="component" value="Unassembled WGS sequence"/>
</dbReference>
<accession>A0A2A8CZB8</accession>